<sequence length="871" mass="97192">MIPPDRAFEEGSANSNSTSKISIGVLGLVSVCVAVFVIFLCAKKDSSSKKKKSSIDSRQNLLENQVSPARHGIDNKMYGASANGIGECLHGRNERSVLHGSTPMRVEGMSQNFSPQPSQPPTSPQNCGLKQALYNSSASYKPIQTTPIESEKNLTVFGRSQPEVKPSSLPCDENLDSDGYIQQYSEDELYLVPKSNKPINEKKPLPSLKRPGACDSVMKVNYELANTSSNYGTSMYTNSIRKVDMEKGKDNQHEPWIGKSQEKLIQFSTLREVKLSESESGIDENKFQYEFKSRTKLEGEAESLYVAPKSNKLTDPQKPLWSVNSGSKNSRNVSKTTFEESSKGPHMPVYKYGGNNYDSSTAMSISPSPVKPPVSPLPGSETCEVTLEYQFTTELNSTDAEDAPYDVPKSSRPNNDRTPFALPTIVDSSETKPIDGANTTKEPEMESTEPQTRFNRPKYWHATSNKRDILEQKNRLQSPLSDKLNAKSSKSAGLSTTRTTPDESKVQTEFHLVSKMYADKEDDPNNSLHKSVPGKQVQNIKPNLERKRELVSSRGDTIDDDGYTDLNSFKTNASEIDSSDFSTKYDPTMYKNNISPARDLPPPPPACNISYVDVPYTLVSKQNKSVTNDVDSETEDRLDYINCTEFSKKNDNLKRLKETNFCPPAPCLAHRYINICHKSSKELEEDSEYVAMNTDDKLNSHAKDNSVAKYANIQDILVPLTSVTDSDMYLPMTKHLSHANSDTYLYQNAKLKENKNIYVNSSFSIESTQKSFHDSEQDDTYSYAAADFFSKIKMAVDAANKSDDSTHDDKARKQPVRSTSFQTATSAKEMHRRTQTSKPQKFHQTDFVSKTILAGKPSLETDSPPQNAEYK</sequence>
<keyword evidence="2" id="KW-0812">Transmembrane</keyword>
<feature type="region of interest" description="Disordered" evidence="1">
    <location>
        <begin position="476"/>
        <end position="506"/>
    </location>
</feature>
<reference evidence="3" key="1">
    <citation type="journal article" date="2021" name="Genome Biol. Evol.">
        <title>A High-Quality Reference Genome for a Parasitic Bivalve with Doubly Uniparental Inheritance (Bivalvia: Unionida).</title>
        <authorList>
            <person name="Smith C.H."/>
        </authorList>
    </citation>
    <scope>NUCLEOTIDE SEQUENCE</scope>
    <source>
        <strain evidence="3">CHS0354</strain>
    </source>
</reference>
<evidence type="ECO:0000256" key="2">
    <source>
        <dbReference type="SAM" id="Phobius"/>
    </source>
</evidence>
<keyword evidence="4" id="KW-1185">Reference proteome</keyword>
<protein>
    <submittedName>
        <fullName evidence="3">Uncharacterized protein</fullName>
    </submittedName>
</protein>
<feature type="compositionally biased region" description="Polar residues" evidence="1">
    <location>
        <begin position="860"/>
        <end position="871"/>
    </location>
</feature>
<feature type="compositionally biased region" description="Polar residues" evidence="1">
    <location>
        <begin position="816"/>
        <end position="826"/>
    </location>
</feature>
<dbReference type="AlphaFoldDB" id="A0AAE0TIG2"/>
<reference evidence="3" key="3">
    <citation type="submission" date="2023-05" db="EMBL/GenBank/DDBJ databases">
        <authorList>
            <person name="Smith C.H."/>
        </authorList>
    </citation>
    <scope>NUCLEOTIDE SEQUENCE</scope>
    <source>
        <strain evidence="3">CHS0354</strain>
        <tissue evidence="3">Mantle</tissue>
    </source>
</reference>
<accession>A0AAE0TIG2</accession>
<feature type="region of interest" description="Disordered" evidence="1">
    <location>
        <begin position="801"/>
        <end position="871"/>
    </location>
</feature>
<feature type="region of interest" description="Disordered" evidence="1">
    <location>
        <begin position="50"/>
        <end position="75"/>
    </location>
</feature>
<keyword evidence="2" id="KW-1133">Transmembrane helix</keyword>
<reference evidence="3" key="2">
    <citation type="journal article" date="2021" name="Genome Biol. Evol.">
        <title>Developing a high-quality reference genome for a parasitic bivalve with doubly uniparental inheritance (Bivalvia: Unionida).</title>
        <authorList>
            <person name="Smith C.H."/>
        </authorList>
    </citation>
    <scope>NUCLEOTIDE SEQUENCE</scope>
    <source>
        <strain evidence="3">CHS0354</strain>
        <tissue evidence="3">Mantle</tissue>
    </source>
</reference>
<feature type="transmembrane region" description="Helical" evidence="2">
    <location>
        <begin position="21"/>
        <end position="42"/>
    </location>
</feature>
<feature type="compositionally biased region" description="Basic and acidic residues" evidence="1">
    <location>
        <begin position="801"/>
        <end position="812"/>
    </location>
</feature>
<evidence type="ECO:0000313" key="3">
    <source>
        <dbReference type="EMBL" id="KAK3610593.1"/>
    </source>
</evidence>
<feature type="region of interest" description="Disordered" evidence="1">
    <location>
        <begin position="394"/>
        <end position="453"/>
    </location>
</feature>
<evidence type="ECO:0000256" key="1">
    <source>
        <dbReference type="SAM" id="MobiDB-lite"/>
    </source>
</evidence>
<feature type="region of interest" description="Disordered" evidence="1">
    <location>
        <begin position="105"/>
        <end position="129"/>
    </location>
</feature>
<name>A0AAE0TIG2_9BIVA</name>
<gene>
    <name evidence="3" type="ORF">CHS0354_009041</name>
</gene>
<feature type="compositionally biased region" description="Polar residues" evidence="1">
    <location>
        <begin position="322"/>
        <end position="336"/>
    </location>
</feature>
<feature type="compositionally biased region" description="Polar residues" evidence="1">
    <location>
        <begin position="476"/>
        <end position="499"/>
    </location>
</feature>
<dbReference type="Proteomes" id="UP001195483">
    <property type="component" value="Unassembled WGS sequence"/>
</dbReference>
<comment type="caution">
    <text evidence="3">The sequence shown here is derived from an EMBL/GenBank/DDBJ whole genome shotgun (WGS) entry which is preliminary data.</text>
</comment>
<organism evidence="3 4">
    <name type="scientific">Potamilus streckersoni</name>
    <dbReference type="NCBI Taxonomy" id="2493646"/>
    <lineage>
        <taxon>Eukaryota</taxon>
        <taxon>Metazoa</taxon>
        <taxon>Spiralia</taxon>
        <taxon>Lophotrochozoa</taxon>
        <taxon>Mollusca</taxon>
        <taxon>Bivalvia</taxon>
        <taxon>Autobranchia</taxon>
        <taxon>Heteroconchia</taxon>
        <taxon>Palaeoheterodonta</taxon>
        <taxon>Unionida</taxon>
        <taxon>Unionoidea</taxon>
        <taxon>Unionidae</taxon>
        <taxon>Ambleminae</taxon>
        <taxon>Lampsilini</taxon>
        <taxon>Potamilus</taxon>
    </lineage>
</organism>
<proteinExistence type="predicted"/>
<dbReference type="EMBL" id="JAEAOA010000587">
    <property type="protein sequence ID" value="KAK3610593.1"/>
    <property type="molecule type" value="Genomic_DNA"/>
</dbReference>
<feature type="compositionally biased region" description="Polar residues" evidence="1">
    <location>
        <begin position="58"/>
        <end position="67"/>
    </location>
</feature>
<evidence type="ECO:0000313" key="4">
    <source>
        <dbReference type="Proteomes" id="UP001195483"/>
    </source>
</evidence>
<keyword evidence="2" id="KW-0472">Membrane</keyword>
<feature type="region of interest" description="Disordered" evidence="1">
    <location>
        <begin position="316"/>
        <end position="349"/>
    </location>
</feature>